<organism evidence="10 11">
    <name type="scientific">Mycena rosella</name>
    <name type="common">Pink bonnet</name>
    <name type="synonym">Agaricus rosellus</name>
    <dbReference type="NCBI Taxonomy" id="1033263"/>
    <lineage>
        <taxon>Eukaryota</taxon>
        <taxon>Fungi</taxon>
        <taxon>Dikarya</taxon>
        <taxon>Basidiomycota</taxon>
        <taxon>Agaricomycotina</taxon>
        <taxon>Agaricomycetes</taxon>
        <taxon>Agaricomycetidae</taxon>
        <taxon>Agaricales</taxon>
        <taxon>Marasmiineae</taxon>
        <taxon>Mycenaceae</taxon>
        <taxon>Mycena</taxon>
    </lineage>
</organism>
<evidence type="ECO:0000256" key="1">
    <source>
        <dbReference type="ARBA" id="ARBA00004141"/>
    </source>
</evidence>
<comment type="pathway">
    <text evidence="2">Glycolipid biosynthesis; glycosylphosphatidylinositol-anchor biosynthesis.</text>
</comment>
<keyword evidence="7 9" id="KW-1133">Transmembrane helix</keyword>
<dbReference type="AlphaFoldDB" id="A0AAD7CYW0"/>
<dbReference type="Pfam" id="PF06423">
    <property type="entry name" value="GWT1"/>
    <property type="match status" value="1"/>
</dbReference>
<evidence type="ECO:0000256" key="2">
    <source>
        <dbReference type="ARBA" id="ARBA00004687"/>
    </source>
</evidence>
<comment type="subcellular location">
    <subcellularLocation>
        <location evidence="1">Membrane</location>
        <topology evidence="1">Multi-pass membrane protein</topology>
    </subcellularLocation>
</comment>
<dbReference type="InterPro" id="IPR009447">
    <property type="entry name" value="PIGW/GWT1"/>
</dbReference>
<proteinExistence type="inferred from homology"/>
<keyword evidence="6 9" id="KW-0812">Transmembrane</keyword>
<evidence type="ECO:0000256" key="6">
    <source>
        <dbReference type="ARBA" id="ARBA00022692"/>
    </source>
</evidence>
<accession>A0AAD7CYW0</accession>
<evidence type="ECO:0000256" key="5">
    <source>
        <dbReference type="ARBA" id="ARBA00022502"/>
    </source>
</evidence>
<evidence type="ECO:0000313" key="11">
    <source>
        <dbReference type="Proteomes" id="UP001221757"/>
    </source>
</evidence>
<dbReference type="PANTHER" id="PTHR20661">
    <property type="entry name" value="PHOSPHATIDYLINOSITOL-GLYCAN BIOSYNTHESIS CLASS W PROTEIN"/>
    <property type="match status" value="1"/>
</dbReference>
<dbReference type="GO" id="GO:0016020">
    <property type="term" value="C:membrane"/>
    <property type="evidence" value="ECO:0007669"/>
    <property type="project" value="UniProtKB-SubCell"/>
</dbReference>
<feature type="transmembrane region" description="Helical" evidence="9">
    <location>
        <begin position="104"/>
        <end position="125"/>
    </location>
</feature>
<feature type="transmembrane region" description="Helical" evidence="9">
    <location>
        <begin position="243"/>
        <end position="264"/>
    </location>
</feature>
<dbReference type="PANTHER" id="PTHR20661:SF0">
    <property type="entry name" value="PHOSPHATIDYLINOSITOL-GLYCAN BIOSYNTHESIS CLASS W PROTEIN"/>
    <property type="match status" value="1"/>
</dbReference>
<comment type="similarity">
    <text evidence="3">Belongs to the PIGW family.</text>
</comment>
<dbReference type="Proteomes" id="UP001221757">
    <property type="component" value="Unassembled WGS sequence"/>
</dbReference>
<dbReference type="GO" id="GO:0006506">
    <property type="term" value="P:GPI anchor biosynthetic process"/>
    <property type="evidence" value="ECO:0007669"/>
    <property type="project" value="UniProtKB-KW"/>
</dbReference>
<dbReference type="GO" id="GO:0032216">
    <property type="term" value="F:glucosaminyl-phosphatidylinositol O-acyltransferase activity"/>
    <property type="evidence" value="ECO:0007669"/>
    <property type="project" value="TreeGrafter"/>
</dbReference>
<keyword evidence="5" id="KW-0337">GPI-anchor biosynthesis</keyword>
<keyword evidence="11" id="KW-1185">Reference proteome</keyword>
<keyword evidence="8 9" id="KW-0472">Membrane</keyword>
<evidence type="ECO:0000313" key="10">
    <source>
        <dbReference type="EMBL" id="KAJ7670446.1"/>
    </source>
</evidence>
<dbReference type="EMBL" id="JARKIE010000180">
    <property type="protein sequence ID" value="KAJ7670446.1"/>
    <property type="molecule type" value="Genomic_DNA"/>
</dbReference>
<evidence type="ECO:0000256" key="3">
    <source>
        <dbReference type="ARBA" id="ARBA00007559"/>
    </source>
</evidence>
<gene>
    <name evidence="10" type="ORF">B0H17DRAFT_1141803</name>
</gene>
<evidence type="ECO:0000256" key="8">
    <source>
        <dbReference type="ARBA" id="ARBA00023136"/>
    </source>
</evidence>
<reference evidence="10" key="1">
    <citation type="submission" date="2023-03" db="EMBL/GenBank/DDBJ databases">
        <title>Massive genome expansion in bonnet fungi (Mycena s.s.) driven by repeated elements and novel gene families across ecological guilds.</title>
        <authorList>
            <consortium name="Lawrence Berkeley National Laboratory"/>
            <person name="Harder C.B."/>
            <person name="Miyauchi S."/>
            <person name="Viragh M."/>
            <person name="Kuo A."/>
            <person name="Thoen E."/>
            <person name="Andreopoulos B."/>
            <person name="Lu D."/>
            <person name="Skrede I."/>
            <person name="Drula E."/>
            <person name="Henrissat B."/>
            <person name="Morin E."/>
            <person name="Kohler A."/>
            <person name="Barry K."/>
            <person name="LaButti K."/>
            <person name="Morin E."/>
            <person name="Salamov A."/>
            <person name="Lipzen A."/>
            <person name="Mereny Z."/>
            <person name="Hegedus B."/>
            <person name="Baldrian P."/>
            <person name="Stursova M."/>
            <person name="Weitz H."/>
            <person name="Taylor A."/>
            <person name="Grigoriev I.V."/>
            <person name="Nagy L.G."/>
            <person name="Martin F."/>
            <person name="Kauserud H."/>
        </authorList>
    </citation>
    <scope>NUCLEOTIDE SEQUENCE</scope>
    <source>
        <strain evidence="10">CBHHK067</strain>
    </source>
</reference>
<evidence type="ECO:0000256" key="9">
    <source>
        <dbReference type="SAM" id="Phobius"/>
    </source>
</evidence>
<dbReference type="GO" id="GO:0005783">
    <property type="term" value="C:endoplasmic reticulum"/>
    <property type="evidence" value="ECO:0007669"/>
    <property type="project" value="TreeGrafter"/>
</dbReference>
<dbReference type="GO" id="GO:0072659">
    <property type="term" value="P:protein localization to plasma membrane"/>
    <property type="evidence" value="ECO:0007669"/>
    <property type="project" value="TreeGrafter"/>
</dbReference>
<evidence type="ECO:0000256" key="7">
    <source>
        <dbReference type="ARBA" id="ARBA00022989"/>
    </source>
</evidence>
<name>A0AAD7CYW0_MYCRO</name>
<sequence>MDLGVGSFVFSNGMVSAILLLKDPHHLSAPQLPKVLTVTRKTPDHRPQRHLCPTRQGHRVTRTQNRIRHALELLHHPRPAAGPLIRTVPVSILGVSLRYLTIHLLGLSMGTILLLPIPSFFLRLLKACSTPTDLLAPRQNDKTATELMSFVSLLYLDEGVLRQTVNLAYALWIVAFNTFFILLYLVLDMLFSPLPAIRKGKAPPLAVPPAAAPLLTAINTNGLPLFLLGNAGTGLVNLLMHRMYAGTATAMGVLAVYALVVCIVA</sequence>
<comment type="caution">
    <text evidence="10">The sequence shown here is derived from an EMBL/GenBank/DDBJ whole genome shotgun (WGS) entry which is preliminary data.</text>
</comment>
<feature type="transmembrane region" description="Helical" evidence="9">
    <location>
        <begin position="169"/>
        <end position="191"/>
    </location>
</feature>
<protein>
    <recommendedName>
        <fullName evidence="4">GPI-anchored wall transfer protein 1</fullName>
    </recommendedName>
</protein>
<evidence type="ECO:0000256" key="4">
    <source>
        <dbReference type="ARBA" id="ARBA00014495"/>
    </source>
</evidence>